<evidence type="ECO:0000313" key="3">
    <source>
        <dbReference type="Proteomes" id="UP000189670"/>
    </source>
</evidence>
<sequence length="173" mass="19666">MRLIQEIQKGESKTLEFKEKLPKNIAIAKTAIAFANGAGGKLIIGVTDQRQCVGIDEDNLFDIQDKIASVIYDVCYPNIIPEIYATNLEGVLLLIVEVFPGNLKPYYIKSKGKNEGTYIRVGATNRKAAYENILEIERQRRNLSFDEDIQFEYDLPSLSLTFLEKEFQIVKKN</sequence>
<dbReference type="GO" id="GO:0004386">
    <property type="term" value="F:helicase activity"/>
    <property type="evidence" value="ECO:0007669"/>
    <property type="project" value="UniProtKB-KW"/>
</dbReference>
<gene>
    <name evidence="2" type="ORF">OMM_00104</name>
</gene>
<evidence type="ECO:0000259" key="1">
    <source>
        <dbReference type="Pfam" id="PF04326"/>
    </source>
</evidence>
<accession>A0A1V1PIJ4</accession>
<dbReference type="Gene3D" id="3.30.950.30">
    <property type="entry name" value="Schlafen, AAA domain"/>
    <property type="match status" value="1"/>
</dbReference>
<keyword evidence="2" id="KW-0347">Helicase</keyword>
<dbReference type="EMBL" id="ATBP01000003">
    <property type="protein sequence ID" value="ETR74598.1"/>
    <property type="molecule type" value="Genomic_DNA"/>
</dbReference>
<reference evidence="3" key="1">
    <citation type="submission" date="2012-11" db="EMBL/GenBank/DDBJ databases">
        <authorList>
            <person name="Lucero-Rivera Y.E."/>
            <person name="Tovar-Ramirez D."/>
        </authorList>
    </citation>
    <scope>NUCLEOTIDE SEQUENCE [LARGE SCALE GENOMIC DNA]</scope>
    <source>
        <strain evidence="3">Araruama</strain>
    </source>
</reference>
<organism evidence="2 3">
    <name type="scientific">Candidatus Magnetoglobus multicellularis str. Araruama</name>
    <dbReference type="NCBI Taxonomy" id="890399"/>
    <lineage>
        <taxon>Bacteria</taxon>
        <taxon>Pseudomonadati</taxon>
        <taxon>Thermodesulfobacteriota</taxon>
        <taxon>Desulfobacteria</taxon>
        <taxon>Desulfobacterales</taxon>
        <taxon>Desulfobacteraceae</taxon>
        <taxon>Candidatus Magnetoglobus</taxon>
    </lineage>
</organism>
<dbReference type="InterPro" id="IPR007421">
    <property type="entry name" value="Schlafen_AlbA_2_dom"/>
</dbReference>
<dbReference type="PANTHER" id="PTHR30595">
    <property type="entry name" value="GLPR-RELATED TRANSCRIPTIONAL REPRESSOR"/>
    <property type="match status" value="1"/>
</dbReference>
<dbReference type="Proteomes" id="UP000189670">
    <property type="component" value="Unassembled WGS sequence"/>
</dbReference>
<dbReference type="AlphaFoldDB" id="A0A1V1PIJ4"/>
<name>A0A1V1PIJ4_9BACT</name>
<keyword evidence="2" id="KW-0378">Hydrolase</keyword>
<keyword evidence="2" id="KW-0547">Nucleotide-binding</keyword>
<protein>
    <submittedName>
        <fullName evidence="2">ATP-dependent DNA helicase RecG</fullName>
    </submittedName>
</protein>
<dbReference type="PANTHER" id="PTHR30595:SF6">
    <property type="entry name" value="SCHLAFEN ALBA-2 DOMAIN-CONTAINING PROTEIN"/>
    <property type="match status" value="1"/>
</dbReference>
<feature type="domain" description="Schlafen AlbA-2" evidence="1">
    <location>
        <begin position="11"/>
        <end position="128"/>
    </location>
</feature>
<proteinExistence type="predicted"/>
<keyword evidence="2" id="KW-0067">ATP-binding</keyword>
<comment type="caution">
    <text evidence="2">The sequence shown here is derived from an EMBL/GenBank/DDBJ whole genome shotgun (WGS) entry which is preliminary data.</text>
</comment>
<dbReference type="Pfam" id="PF04326">
    <property type="entry name" value="SLFN_AlbA_2"/>
    <property type="match status" value="1"/>
</dbReference>
<dbReference type="InterPro" id="IPR038461">
    <property type="entry name" value="Schlafen_AlbA_2_dom_sf"/>
</dbReference>
<evidence type="ECO:0000313" key="2">
    <source>
        <dbReference type="EMBL" id="ETR74598.1"/>
    </source>
</evidence>